<accession>A0AAD8Z5G9</accession>
<dbReference type="PANTHER" id="PTHR15503">
    <property type="entry name" value="LDOC1 RELATED"/>
    <property type="match status" value="1"/>
</dbReference>
<proteinExistence type="predicted"/>
<dbReference type="Pfam" id="PF16297">
    <property type="entry name" value="DUF4939"/>
    <property type="match status" value="1"/>
</dbReference>
<comment type="caution">
    <text evidence="2">The sequence shown here is derived from an EMBL/GenBank/DDBJ whole genome shotgun (WGS) entry which is preliminary data.</text>
</comment>
<dbReference type="InterPro" id="IPR032549">
    <property type="entry name" value="DUF4939"/>
</dbReference>
<protein>
    <recommendedName>
        <fullName evidence="1">DUF4939 domain-containing protein</fullName>
    </recommendedName>
</protein>
<name>A0AAD8Z5G9_9TELE</name>
<evidence type="ECO:0000313" key="2">
    <source>
        <dbReference type="EMBL" id="KAK1792970.1"/>
    </source>
</evidence>
<dbReference type="InterPro" id="IPR032567">
    <property type="entry name" value="RTL1-rel"/>
</dbReference>
<dbReference type="EMBL" id="JAROKS010000018">
    <property type="protein sequence ID" value="KAK1792970.1"/>
    <property type="molecule type" value="Genomic_DNA"/>
</dbReference>
<dbReference type="Proteomes" id="UP001239994">
    <property type="component" value="Unassembled WGS sequence"/>
</dbReference>
<feature type="domain" description="DUF4939" evidence="1">
    <location>
        <begin position="27"/>
        <end position="111"/>
    </location>
</feature>
<evidence type="ECO:0000313" key="3">
    <source>
        <dbReference type="Proteomes" id="UP001239994"/>
    </source>
</evidence>
<gene>
    <name evidence="2" type="ORF">P4O66_001689</name>
</gene>
<sequence length="208" mass="22833">MIQSLGQCVSNITANTEKRSTTSSTRPIPEKVRCLITTPEVFGGDTESCEEFVVQCELYFGYQPLLPDHAKVAFVISRLTGRARAWGAALVVNSSPLMNDYPGFIGGLKAVLHQLQQGRVCGRSLLRLRQGLRTTAEYATEFRTLVAGSRWNEPALVDTFMIGLRVELQAVLACNVEVAMLNEVVHLAITYNCLLQEKLQSSPRGSSG</sequence>
<evidence type="ECO:0000259" key="1">
    <source>
        <dbReference type="Pfam" id="PF16297"/>
    </source>
</evidence>
<reference evidence="2" key="1">
    <citation type="submission" date="2023-03" db="EMBL/GenBank/DDBJ databases">
        <title>Electrophorus voltai genome.</title>
        <authorList>
            <person name="Bian C."/>
        </authorList>
    </citation>
    <scope>NUCLEOTIDE SEQUENCE</scope>
    <source>
        <strain evidence="2">CB-2022</strain>
        <tissue evidence="2">Muscle</tissue>
    </source>
</reference>
<dbReference type="AlphaFoldDB" id="A0AAD8Z5G9"/>
<keyword evidence="3" id="KW-1185">Reference proteome</keyword>
<organism evidence="2 3">
    <name type="scientific">Electrophorus voltai</name>
    <dbReference type="NCBI Taxonomy" id="2609070"/>
    <lineage>
        <taxon>Eukaryota</taxon>
        <taxon>Metazoa</taxon>
        <taxon>Chordata</taxon>
        <taxon>Craniata</taxon>
        <taxon>Vertebrata</taxon>
        <taxon>Euteleostomi</taxon>
        <taxon>Actinopterygii</taxon>
        <taxon>Neopterygii</taxon>
        <taxon>Teleostei</taxon>
        <taxon>Ostariophysi</taxon>
        <taxon>Gymnotiformes</taxon>
        <taxon>Gymnotoidei</taxon>
        <taxon>Gymnotidae</taxon>
        <taxon>Electrophorus</taxon>
    </lineage>
</organism>
<dbReference type="PANTHER" id="PTHR15503:SF22">
    <property type="entry name" value="TRANSPOSON TY3-I GAG POLYPROTEIN"/>
    <property type="match status" value="1"/>
</dbReference>